<name>A0ABQ7S904_9ACAR</name>
<sequence length="674" mass="74400">LVWESTVLISITSADPPCLATKDINNSVSQDAITPFGRSQLERLPTGITAEGDVEEVPNLTSQTVLNTYVNELDQINTIHVDPSNICMDLDETSKSAAEKKVKIRANRVWAAQIKLIKPLLSNTSRLGKTISELFTLLVKLSVGSPIRHRSRNHTSPAAPVMPSLAAQNVATALATLLSNGLSWHPPSPTPPAALRSTFYICSIGFTQTMLFDEKKYPYHLMLRNFVDCGGLDAFFSAFDWIMTEDGAFDIEMSLSQQTIPEAFAEFLDSWLSLLEKMVNPRVILETPHTMPSKSNAALGFVPFDPVQYLITVHKRAFKCLAQLWNKKPSKFYGEQMTDSILSVMCHLLRGEAIINEQVQKHSVGDSASNLQGVPPGQSTGSQAPGTQQASAVARPSGYRRNELEDQGINPDHFQQLVDMGFAREHALDALLQSQSIEQATEYLLSNPSSSAPPSRPVASQDQDVDMPDEASNTPSSTNSGINKKEEPLSKDVIDKFTEGLLPGSLRLLDSLPNTVYRVCDLILTVSQRNGEAWCETLLTQLLDDIVANVRTLLELAEPMHAQDKRSFTEWAAQLKNAPEAEKVAVRVHLYSLLFEEMKIICAHLMAKRNAIENLVQLLEVALDLFVLSKDKDNRPNDASLSECPRWLASTLLLIDLYEKGAVASQRRAPLLNS</sequence>
<protein>
    <submittedName>
        <fullName evidence="3">E3 ubiquitin-protein ligase HUWE1</fullName>
    </submittedName>
</protein>
<dbReference type="InterPro" id="IPR009060">
    <property type="entry name" value="UBA-like_sf"/>
</dbReference>
<dbReference type="EMBL" id="JAIFTH010000317">
    <property type="protein sequence ID" value="KAG9509833.1"/>
    <property type="molecule type" value="Genomic_DNA"/>
</dbReference>
<dbReference type="SUPFAM" id="SSF46934">
    <property type="entry name" value="UBA-like"/>
    <property type="match status" value="1"/>
</dbReference>
<feature type="compositionally biased region" description="Polar residues" evidence="1">
    <location>
        <begin position="366"/>
        <end position="391"/>
    </location>
</feature>
<feature type="domain" description="UBA" evidence="2">
    <location>
        <begin position="403"/>
        <end position="447"/>
    </location>
</feature>
<dbReference type="InterPro" id="IPR015940">
    <property type="entry name" value="UBA"/>
</dbReference>
<dbReference type="InterPro" id="IPR041918">
    <property type="entry name" value="UBA_HUWE1"/>
</dbReference>
<proteinExistence type="predicted"/>
<dbReference type="Pfam" id="PF00627">
    <property type="entry name" value="UBA"/>
    <property type="match status" value="1"/>
</dbReference>
<feature type="compositionally biased region" description="Low complexity" evidence="1">
    <location>
        <begin position="446"/>
        <end position="460"/>
    </location>
</feature>
<accession>A0ABQ7S904</accession>
<evidence type="ECO:0000313" key="3">
    <source>
        <dbReference type="EMBL" id="KAG9509833.1"/>
    </source>
</evidence>
<feature type="region of interest" description="Disordered" evidence="1">
    <location>
        <begin position="366"/>
        <end position="396"/>
    </location>
</feature>
<dbReference type="SMART" id="SM00165">
    <property type="entry name" value="UBA"/>
    <property type="match status" value="1"/>
</dbReference>
<feature type="non-terminal residue" evidence="3">
    <location>
        <position position="674"/>
    </location>
</feature>
<feature type="compositionally biased region" description="Polar residues" evidence="1">
    <location>
        <begin position="471"/>
        <end position="482"/>
    </location>
</feature>
<evidence type="ECO:0000259" key="2">
    <source>
        <dbReference type="PROSITE" id="PS50030"/>
    </source>
</evidence>
<dbReference type="Gene3D" id="1.10.8.10">
    <property type="entry name" value="DNA helicase RuvA subunit, C-terminal domain"/>
    <property type="match status" value="1"/>
</dbReference>
<evidence type="ECO:0000313" key="4">
    <source>
        <dbReference type="Proteomes" id="UP000825002"/>
    </source>
</evidence>
<reference evidence="3 4" key="1">
    <citation type="submission" date="2020-10" db="EMBL/GenBank/DDBJ databases">
        <authorList>
            <person name="Klimov P.B."/>
            <person name="Dyachkov S.M."/>
            <person name="Chetverikov P.E."/>
        </authorList>
    </citation>
    <scope>NUCLEOTIDE SEQUENCE [LARGE SCALE GENOMIC DNA]</scope>
    <source>
        <strain evidence="3">BMOC 18-1129-001#AD2665</strain>
        <tissue evidence="3">Entire mites</tissue>
    </source>
</reference>
<keyword evidence="4" id="KW-1185">Reference proteome</keyword>
<organism evidence="3 4">
    <name type="scientific">Fragariocoptes setiger</name>
    <dbReference type="NCBI Taxonomy" id="1670756"/>
    <lineage>
        <taxon>Eukaryota</taxon>
        <taxon>Metazoa</taxon>
        <taxon>Ecdysozoa</taxon>
        <taxon>Arthropoda</taxon>
        <taxon>Chelicerata</taxon>
        <taxon>Arachnida</taxon>
        <taxon>Acari</taxon>
        <taxon>Acariformes</taxon>
        <taxon>Trombidiformes</taxon>
        <taxon>Prostigmata</taxon>
        <taxon>Eupodina</taxon>
        <taxon>Eriophyoidea</taxon>
        <taxon>Phytoptidae</taxon>
        <taxon>Fragariocoptes</taxon>
    </lineage>
</organism>
<dbReference type="PROSITE" id="PS50030">
    <property type="entry name" value="UBA"/>
    <property type="match status" value="1"/>
</dbReference>
<feature type="non-terminal residue" evidence="3">
    <location>
        <position position="1"/>
    </location>
</feature>
<dbReference type="Proteomes" id="UP000825002">
    <property type="component" value="Unassembled WGS sequence"/>
</dbReference>
<gene>
    <name evidence="3" type="primary">HUWE1</name>
    <name evidence="3" type="ORF">GZH46_01637</name>
</gene>
<feature type="region of interest" description="Disordered" evidence="1">
    <location>
        <begin position="445"/>
        <end position="487"/>
    </location>
</feature>
<dbReference type="CDD" id="cd14288">
    <property type="entry name" value="UBA_HUWE1"/>
    <property type="match status" value="1"/>
</dbReference>
<evidence type="ECO:0000256" key="1">
    <source>
        <dbReference type="SAM" id="MobiDB-lite"/>
    </source>
</evidence>
<comment type="caution">
    <text evidence="3">The sequence shown here is derived from an EMBL/GenBank/DDBJ whole genome shotgun (WGS) entry which is preliminary data.</text>
</comment>